<feature type="region of interest" description="Domain I, interacts with DnaA modulators" evidence="8">
    <location>
        <begin position="1"/>
        <end position="103"/>
    </location>
</feature>
<dbReference type="SMART" id="SM00760">
    <property type="entry name" value="Bac_DnaA_C"/>
    <property type="match status" value="1"/>
</dbReference>
<dbReference type="PANTHER" id="PTHR30050">
    <property type="entry name" value="CHROMOSOMAL REPLICATION INITIATOR PROTEIN DNAA"/>
    <property type="match status" value="1"/>
</dbReference>
<feature type="binding site" evidence="8">
    <location>
        <position position="169"/>
    </location>
    <ligand>
        <name>ATP</name>
        <dbReference type="ChEBI" id="CHEBI:30616"/>
    </ligand>
</feature>
<dbReference type="InterPro" id="IPR003593">
    <property type="entry name" value="AAA+_ATPase"/>
</dbReference>
<evidence type="ECO:0000256" key="9">
    <source>
        <dbReference type="NCBIfam" id="TIGR00362"/>
    </source>
</evidence>
<evidence type="ECO:0000256" key="1">
    <source>
        <dbReference type="ARBA" id="ARBA00006583"/>
    </source>
</evidence>
<keyword evidence="6 8" id="KW-0446">Lipid-binding</keyword>
<evidence type="ECO:0000256" key="7">
    <source>
        <dbReference type="ARBA" id="ARBA00023125"/>
    </source>
</evidence>
<dbReference type="Gene3D" id="3.30.300.180">
    <property type="match status" value="1"/>
</dbReference>
<keyword evidence="5 8" id="KW-0067">ATP-binding</keyword>
<keyword evidence="4 8" id="KW-0547">Nucleotide-binding</keyword>
<dbReference type="Gene3D" id="1.10.8.60">
    <property type="match status" value="1"/>
</dbReference>
<feature type="domain" description="AAA+ ATPase" evidence="12">
    <location>
        <begin position="154"/>
        <end position="278"/>
    </location>
</feature>
<gene>
    <name evidence="8" type="primary">dnaA</name>
    <name evidence="14" type="ORF">Bandiella_00001</name>
</gene>
<comment type="subcellular location">
    <subcellularLocation>
        <location evidence="8">Cytoplasm</location>
    </subcellularLocation>
</comment>
<keyword evidence="3 8" id="KW-0235">DNA replication</keyword>
<evidence type="ECO:0000256" key="5">
    <source>
        <dbReference type="ARBA" id="ARBA00022840"/>
    </source>
</evidence>
<dbReference type="EMBL" id="CP110820">
    <property type="protein sequence ID" value="WPX95903.1"/>
    <property type="molecule type" value="Genomic_DNA"/>
</dbReference>
<evidence type="ECO:0000259" key="12">
    <source>
        <dbReference type="SMART" id="SM00382"/>
    </source>
</evidence>
<dbReference type="InterPro" id="IPR024633">
    <property type="entry name" value="DnaA_N_dom"/>
</dbReference>
<dbReference type="InterPro" id="IPR001957">
    <property type="entry name" value="Chromosome_initiator_DnaA"/>
</dbReference>
<feature type="binding site" evidence="8">
    <location>
        <position position="165"/>
    </location>
    <ligand>
        <name>ATP</name>
        <dbReference type="ChEBI" id="CHEBI:30616"/>
    </ligand>
</feature>
<feature type="binding site" evidence="8">
    <location>
        <position position="168"/>
    </location>
    <ligand>
        <name>ATP</name>
        <dbReference type="ChEBI" id="CHEBI:30616"/>
    </ligand>
</feature>
<evidence type="ECO:0000256" key="10">
    <source>
        <dbReference type="RuleBase" id="RU000577"/>
    </source>
</evidence>
<keyword evidence="7 8" id="KW-0238">DNA-binding</keyword>
<dbReference type="InterPro" id="IPR010921">
    <property type="entry name" value="Trp_repressor/repl_initiator"/>
</dbReference>
<feature type="binding site" evidence="8">
    <location>
        <position position="167"/>
    </location>
    <ligand>
        <name>ATP</name>
        <dbReference type="ChEBI" id="CHEBI:30616"/>
    </ligand>
</feature>
<dbReference type="PANTHER" id="PTHR30050:SF2">
    <property type="entry name" value="CHROMOSOMAL REPLICATION INITIATOR PROTEIN DNAA"/>
    <property type="match status" value="1"/>
</dbReference>
<feature type="region of interest" description="Domain IV, binds dsDNA" evidence="8">
    <location>
        <begin position="338"/>
        <end position="457"/>
    </location>
</feature>
<dbReference type="InterPro" id="IPR027417">
    <property type="entry name" value="P-loop_NTPase"/>
</dbReference>
<comment type="subunit">
    <text evidence="8">Oligomerizes as a right-handed, spiral filament on DNA at oriC.</text>
</comment>
<accession>A0ABZ0UIG5</accession>
<evidence type="ECO:0000313" key="15">
    <source>
        <dbReference type="Proteomes" id="UP001327219"/>
    </source>
</evidence>
<feature type="domain" description="Chromosomal replication initiator DnaA C-terminal" evidence="13">
    <location>
        <begin position="365"/>
        <end position="434"/>
    </location>
</feature>
<dbReference type="Proteomes" id="UP001327219">
    <property type="component" value="Chromosome"/>
</dbReference>
<dbReference type="InterPro" id="IPR013317">
    <property type="entry name" value="DnaA_dom"/>
</dbReference>
<dbReference type="InterPro" id="IPR020591">
    <property type="entry name" value="Chromosome_initiator_DnaA-like"/>
</dbReference>
<comment type="function">
    <text evidence="8 10">Plays an essential role in the initiation and regulation of chromosomal replication. ATP-DnaA binds to the origin of replication (oriC) to initiate formation of the DNA replication initiation complex once per cell cycle. Binds the DnaA box (a 9 base pair repeat at the origin) and separates the double-stranded (ds)DNA. Forms a right-handed helical filament on oriC DNA; dsDNA binds to the exterior of the filament while single-stranded (ss)DNA is stabiized in the filament's interior. The ATP-DnaA-oriC complex binds and stabilizes one strand of the AT-rich DNA unwinding element (DUE), permitting loading of DNA polymerase. After initiation quickly degrades to an ADP-DnaA complex that is not apt for DNA replication. Binds acidic phospholipids.</text>
</comment>
<keyword evidence="15" id="KW-1185">Reference proteome</keyword>
<evidence type="ECO:0000259" key="13">
    <source>
        <dbReference type="SMART" id="SM00760"/>
    </source>
</evidence>
<dbReference type="RefSeq" id="WP_323732900.1">
    <property type="nucleotide sequence ID" value="NZ_CP110820.1"/>
</dbReference>
<evidence type="ECO:0000256" key="3">
    <source>
        <dbReference type="ARBA" id="ARBA00022705"/>
    </source>
</evidence>
<sequence length="457" mass="52105">MQALNIIPVPNNEQGYGEAIWTRTLSNLKQLIKADQFKTWLDDAKFLTLSEDTLIISVKTNFVREWLINNYFLMIKQEIAKIDGKIKKFSVKVDQDIEKKCEVSQSYDKADIHHNVFSRLNPKFTFKNYVVGASNHLAYEISKDISSQNIPYSHNSIFYIHSHVGMGKTHLLQSIAEEMTRNSPSHKVGYLSAEKFMHNFVNAVKNNTLFELRNKINEIDTFLIDDIQFICGKESTQKEFTLTLNSIIEFGKTIVIASSLPAHMLDLADERTKSLLISSNTVHINSPDHQLRLEILEHYNANNTIKFNSQILNLIAEKITTNVRELEAALNNLTTYLSISGKEASVENICLYIHNYMKSSFKKITTENIIKSVAKFYRVSNADILSKKRTQKLVLAREIIAYLAKEITSDSLKLIGEKIGNRNHATVLYYLNKLQPLINNDSNLAGHINTIKSSISV</sequence>
<dbReference type="Pfam" id="PF11638">
    <property type="entry name" value="DnaA_N"/>
    <property type="match status" value="1"/>
</dbReference>
<dbReference type="Pfam" id="PF08299">
    <property type="entry name" value="Bac_DnaA_C"/>
    <property type="match status" value="1"/>
</dbReference>
<comment type="similarity">
    <text evidence="1 8 11">Belongs to the DnaA family.</text>
</comment>
<dbReference type="HAMAP" id="MF_00377">
    <property type="entry name" value="DnaA_bact"/>
    <property type="match status" value="1"/>
</dbReference>
<dbReference type="InterPro" id="IPR038454">
    <property type="entry name" value="DnaA_N_sf"/>
</dbReference>
<reference evidence="14 15" key="1">
    <citation type="submission" date="2022-11" db="EMBL/GenBank/DDBJ databases">
        <title>Host association and intracellularity evolved multiple times independently in the Rickettsiales.</title>
        <authorList>
            <person name="Castelli M."/>
            <person name="Nardi T."/>
            <person name="Gammuto L."/>
            <person name="Bellinzona G."/>
            <person name="Sabaneyeva E."/>
            <person name="Potekhin A."/>
            <person name="Serra V."/>
            <person name="Petroni G."/>
            <person name="Sassera D."/>
        </authorList>
    </citation>
    <scope>NUCLEOTIDE SEQUENCE [LARGE SCALE GENOMIC DNA]</scope>
    <source>
        <strain evidence="14 15">NDG2</strain>
    </source>
</reference>
<evidence type="ECO:0000313" key="14">
    <source>
        <dbReference type="EMBL" id="WPX95903.1"/>
    </source>
</evidence>
<evidence type="ECO:0000256" key="11">
    <source>
        <dbReference type="RuleBase" id="RU004227"/>
    </source>
</evidence>
<dbReference type="SUPFAM" id="SSF52540">
    <property type="entry name" value="P-loop containing nucleoside triphosphate hydrolases"/>
    <property type="match status" value="1"/>
</dbReference>
<dbReference type="InterPro" id="IPR013159">
    <property type="entry name" value="DnaA_C"/>
</dbReference>
<name>A0ABZ0UIG5_9RICK</name>
<dbReference type="CDD" id="cd06571">
    <property type="entry name" value="Bac_DnaA_C"/>
    <property type="match status" value="1"/>
</dbReference>
<evidence type="ECO:0000256" key="2">
    <source>
        <dbReference type="ARBA" id="ARBA00022490"/>
    </source>
</evidence>
<keyword evidence="2 8" id="KW-0963">Cytoplasm</keyword>
<dbReference type="PRINTS" id="PR00051">
    <property type="entry name" value="DNAA"/>
</dbReference>
<comment type="caution">
    <text evidence="8">Lacks conserved residue(s) required for the propagation of feature annotation.</text>
</comment>
<evidence type="ECO:0000256" key="6">
    <source>
        <dbReference type="ARBA" id="ARBA00023121"/>
    </source>
</evidence>
<proteinExistence type="inferred from homology"/>
<dbReference type="Gene3D" id="1.10.1750.10">
    <property type="match status" value="1"/>
</dbReference>
<evidence type="ECO:0000256" key="4">
    <source>
        <dbReference type="ARBA" id="ARBA00022741"/>
    </source>
</evidence>
<dbReference type="Pfam" id="PF00308">
    <property type="entry name" value="Bac_DnaA"/>
    <property type="match status" value="1"/>
</dbReference>
<dbReference type="Gene3D" id="3.40.50.300">
    <property type="entry name" value="P-loop containing nucleotide triphosphate hydrolases"/>
    <property type="match status" value="1"/>
</dbReference>
<dbReference type="SUPFAM" id="SSF48295">
    <property type="entry name" value="TrpR-like"/>
    <property type="match status" value="1"/>
</dbReference>
<evidence type="ECO:0000256" key="8">
    <source>
        <dbReference type="HAMAP-Rule" id="MF_00377"/>
    </source>
</evidence>
<comment type="domain">
    <text evidence="8">Domain I is involved in oligomerization and binding regulators, domain II is flexibile and of varying length in different bacteria, domain III forms the AAA+ region, while domain IV binds dsDNA.</text>
</comment>
<protein>
    <recommendedName>
        <fullName evidence="8 9">Chromosomal replication initiator protein DnaA</fullName>
    </recommendedName>
</protein>
<organism evidence="14 15">
    <name type="scientific">Candidatus Bandiella euplotis</name>
    <dbReference type="NCBI Taxonomy" id="1664265"/>
    <lineage>
        <taxon>Bacteria</taxon>
        <taxon>Pseudomonadati</taxon>
        <taxon>Pseudomonadota</taxon>
        <taxon>Alphaproteobacteria</taxon>
        <taxon>Rickettsiales</taxon>
        <taxon>Candidatus Midichloriaceae</taxon>
        <taxon>Candidatus Bandiella</taxon>
    </lineage>
</organism>
<dbReference type="SMART" id="SM00382">
    <property type="entry name" value="AAA"/>
    <property type="match status" value="1"/>
</dbReference>
<dbReference type="NCBIfam" id="TIGR00362">
    <property type="entry name" value="DnaA"/>
    <property type="match status" value="1"/>
</dbReference>